<evidence type="ECO:0000313" key="7">
    <source>
        <dbReference type="EMBL" id="PTM86965.1"/>
    </source>
</evidence>
<dbReference type="EMBL" id="PZZZ01000015">
    <property type="protein sequence ID" value="PTM86965.1"/>
    <property type="molecule type" value="Genomic_DNA"/>
</dbReference>
<evidence type="ECO:0000256" key="5">
    <source>
        <dbReference type="ARBA" id="ARBA00023136"/>
    </source>
</evidence>
<keyword evidence="5 6" id="KW-0472">Membrane</keyword>
<organism evidence="7 8">
    <name type="scientific">Mycoplana dimorpha</name>
    <dbReference type="NCBI Taxonomy" id="28320"/>
    <lineage>
        <taxon>Bacteria</taxon>
        <taxon>Pseudomonadati</taxon>
        <taxon>Pseudomonadota</taxon>
        <taxon>Alphaproteobacteria</taxon>
        <taxon>Hyphomicrobiales</taxon>
        <taxon>Rhizobiaceae</taxon>
        <taxon>Mycoplana</taxon>
    </lineage>
</organism>
<keyword evidence="4 6" id="KW-1133">Transmembrane helix</keyword>
<protein>
    <submittedName>
        <fullName evidence="7">Cytochrome c oxidase subunit 4</fullName>
    </submittedName>
</protein>
<dbReference type="GO" id="GO:0005886">
    <property type="term" value="C:plasma membrane"/>
    <property type="evidence" value="ECO:0007669"/>
    <property type="project" value="UniProtKB-SubCell"/>
</dbReference>
<evidence type="ECO:0000256" key="1">
    <source>
        <dbReference type="ARBA" id="ARBA00004651"/>
    </source>
</evidence>
<evidence type="ECO:0000256" key="4">
    <source>
        <dbReference type="ARBA" id="ARBA00022989"/>
    </source>
</evidence>
<sequence>MKLSHPLLLVWVALMLLLVSTVVASQNLTGPFSLAVNLTIAFAKAALIYWFYMHLRQESGLARLAALAAGGWLAILFLFLSLDYVTR</sequence>
<keyword evidence="8" id="KW-1185">Reference proteome</keyword>
<dbReference type="InterPro" id="IPR011743">
    <property type="entry name" value="Caa3_sub_IV"/>
</dbReference>
<reference evidence="7 8" key="1">
    <citation type="submission" date="2018-04" db="EMBL/GenBank/DDBJ databases">
        <title>Genomic Encyclopedia of Type Strains, Phase IV (KMG-IV): sequencing the most valuable type-strain genomes for metagenomic binning, comparative biology and taxonomic classification.</title>
        <authorList>
            <person name="Goeker M."/>
        </authorList>
    </citation>
    <scope>NUCLEOTIDE SEQUENCE [LARGE SCALE GENOMIC DNA]</scope>
    <source>
        <strain evidence="7 8">DSM 7138</strain>
    </source>
</reference>
<name>A0A2T5AJS4_MYCDI</name>
<feature type="transmembrane region" description="Helical" evidence="6">
    <location>
        <begin position="34"/>
        <end position="52"/>
    </location>
</feature>
<evidence type="ECO:0000256" key="3">
    <source>
        <dbReference type="ARBA" id="ARBA00022692"/>
    </source>
</evidence>
<feature type="transmembrane region" description="Helical" evidence="6">
    <location>
        <begin position="64"/>
        <end position="82"/>
    </location>
</feature>
<dbReference type="RefSeq" id="WP_108004893.1">
    <property type="nucleotide sequence ID" value="NZ_JBHEEX010000019.1"/>
</dbReference>
<dbReference type="InterPro" id="IPR005171">
    <property type="entry name" value="Cyt_c_oxidase_su4_prok"/>
</dbReference>
<dbReference type="AlphaFoldDB" id="A0A2T5AJS4"/>
<proteinExistence type="predicted"/>
<dbReference type="Pfam" id="PF03626">
    <property type="entry name" value="COX4_pro"/>
    <property type="match status" value="1"/>
</dbReference>
<dbReference type="Proteomes" id="UP000241247">
    <property type="component" value="Unassembled WGS sequence"/>
</dbReference>
<evidence type="ECO:0000256" key="6">
    <source>
        <dbReference type="SAM" id="Phobius"/>
    </source>
</evidence>
<dbReference type="OrthoDB" id="7916717at2"/>
<comment type="caution">
    <text evidence="7">The sequence shown here is derived from an EMBL/GenBank/DDBJ whole genome shotgun (WGS) entry which is preliminary data.</text>
</comment>
<comment type="subcellular location">
    <subcellularLocation>
        <location evidence="1">Cell membrane</location>
        <topology evidence="1">Multi-pass membrane protein</topology>
    </subcellularLocation>
</comment>
<keyword evidence="2" id="KW-1003">Cell membrane</keyword>
<gene>
    <name evidence="7" type="ORF">C7449_11518</name>
</gene>
<dbReference type="NCBIfam" id="TIGR02229">
    <property type="entry name" value="caa3_sub_IV"/>
    <property type="match status" value="1"/>
</dbReference>
<evidence type="ECO:0000256" key="2">
    <source>
        <dbReference type="ARBA" id="ARBA00022475"/>
    </source>
</evidence>
<accession>A0A2T5AJS4</accession>
<evidence type="ECO:0000313" key="8">
    <source>
        <dbReference type="Proteomes" id="UP000241247"/>
    </source>
</evidence>
<keyword evidence="3 6" id="KW-0812">Transmembrane</keyword>